<keyword evidence="18" id="KW-0906">Nuclear pore complex</keyword>
<dbReference type="Gene3D" id="1.25.40.990">
    <property type="match status" value="1"/>
</dbReference>
<evidence type="ECO:0000256" key="17">
    <source>
        <dbReference type="ARBA" id="ARBA00023054"/>
    </source>
</evidence>
<comment type="function">
    <text evidence="22">As a component of the TREX-2 complex, involved in the export of mRNAs to the cytoplasm through the nuclear pores. Through the acetylation of histones, affects the assembly of nucleosomes at immunoglobulin variable region genes and promotes the recruitment and positioning of transcription complex to favor DNA cytosine deaminase AICDA/AID targeting, hence promoting somatic hypermutations.</text>
</comment>
<keyword evidence="16" id="KW-0811">Translocation</keyword>
<keyword evidence="6" id="KW-0813">Transport</keyword>
<dbReference type="InterPro" id="IPR005062">
    <property type="entry name" value="SAC3/GANP/THP3_conserved"/>
</dbReference>
<dbReference type="GO" id="GO:0005694">
    <property type="term" value="C:chromosome"/>
    <property type="evidence" value="ECO:0007669"/>
    <property type="project" value="UniProtKB-SubCell"/>
</dbReference>
<keyword evidence="9" id="KW-0963">Cytoplasm</keyword>
<keyword evidence="13" id="KW-0391">Immunity</keyword>
<reference evidence="26 27" key="1">
    <citation type="journal article" date="2008" name="Nature">
        <title>The genome of the model beetle and pest Tribolium castaneum.</title>
        <authorList>
            <consortium name="Tribolium Genome Sequencing Consortium"/>
            <person name="Richards S."/>
            <person name="Gibbs R.A."/>
            <person name="Weinstock G.M."/>
            <person name="Brown S.J."/>
            <person name="Denell R."/>
            <person name="Beeman R.W."/>
            <person name="Gibbs R."/>
            <person name="Beeman R.W."/>
            <person name="Brown S.J."/>
            <person name="Bucher G."/>
            <person name="Friedrich M."/>
            <person name="Grimmelikhuijzen C.J."/>
            <person name="Klingler M."/>
            <person name="Lorenzen M."/>
            <person name="Richards S."/>
            <person name="Roth S."/>
            <person name="Schroder R."/>
            <person name="Tautz D."/>
            <person name="Zdobnov E.M."/>
            <person name="Muzny D."/>
            <person name="Gibbs R.A."/>
            <person name="Weinstock G.M."/>
            <person name="Attaway T."/>
            <person name="Bell S."/>
            <person name="Buhay C.J."/>
            <person name="Chandrabose M.N."/>
            <person name="Chavez D."/>
            <person name="Clerk-Blankenburg K.P."/>
            <person name="Cree A."/>
            <person name="Dao M."/>
            <person name="Davis C."/>
            <person name="Chacko J."/>
            <person name="Dinh H."/>
            <person name="Dugan-Rocha S."/>
            <person name="Fowler G."/>
            <person name="Garner T.T."/>
            <person name="Garnes J."/>
            <person name="Gnirke A."/>
            <person name="Hawes A."/>
            <person name="Hernandez J."/>
            <person name="Hines S."/>
            <person name="Holder M."/>
            <person name="Hume J."/>
            <person name="Jhangiani S.N."/>
            <person name="Joshi V."/>
            <person name="Khan Z.M."/>
            <person name="Jackson L."/>
            <person name="Kovar C."/>
            <person name="Kowis A."/>
            <person name="Lee S."/>
            <person name="Lewis L.R."/>
            <person name="Margolis J."/>
            <person name="Morgan M."/>
            <person name="Nazareth L.V."/>
            <person name="Nguyen N."/>
            <person name="Okwuonu G."/>
            <person name="Parker D."/>
            <person name="Richards S."/>
            <person name="Ruiz S.J."/>
            <person name="Santibanez J."/>
            <person name="Savard J."/>
            <person name="Scherer S.E."/>
            <person name="Schneider B."/>
            <person name="Sodergren E."/>
            <person name="Tautz D."/>
            <person name="Vattahil S."/>
            <person name="Villasana D."/>
            <person name="White C.S."/>
            <person name="Wright R."/>
            <person name="Park Y."/>
            <person name="Beeman R.W."/>
            <person name="Lord J."/>
            <person name="Oppert B."/>
            <person name="Lorenzen M."/>
            <person name="Brown S."/>
            <person name="Wang L."/>
            <person name="Savard J."/>
            <person name="Tautz D."/>
            <person name="Richards S."/>
            <person name="Weinstock G."/>
            <person name="Gibbs R.A."/>
            <person name="Liu Y."/>
            <person name="Worley K."/>
            <person name="Weinstock G."/>
            <person name="Elsik C.G."/>
            <person name="Reese J.T."/>
            <person name="Elhaik E."/>
            <person name="Landan G."/>
            <person name="Graur D."/>
            <person name="Arensburger P."/>
            <person name="Atkinson P."/>
            <person name="Beeman R.W."/>
            <person name="Beidler J."/>
            <person name="Brown S.J."/>
            <person name="Demuth J.P."/>
            <person name="Drury D.W."/>
            <person name="Du Y.Z."/>
            <person name="Fujiwara H."/>
            <person name="Lorenzen M."/>
            <person name="Maselli V."/>
            <person name="Osanai M."/>
            <person name="Park Y."/>
            <person name="Robertson H.M."/>
            <person name="Tu Z."/>
            <person name="Wang J.J."/>
            <person name="Wang S."/>
            <person name="Richards S."/>
            <person name="Song H."/>
            <person name="Zhang L."/>
            <person name="Sodergren E."/>
            <person name="Werner D."/>
            <person name="Stanke M."/>
            <person name="Morgenstern B."/>
            <person name="Solovyev V."/>
            <person name="Kosarev P."/>
            <person name="Brown G."/>
            <person name="Chen H.C."/>
            <person name="Ermolaeva O."/>
            <person name="Hlavina W."/>
            <person name="Kapustin Y."/>
            <person name="Kiryutin B."/>
            <person name="Kitts P."/>
            <person name="Maglott D."/>
            <person name="Pruitt K."/>
            <person name="Sapojnikov V."/>
            <person name="Souvorov A."/>
            <person name="Mackey A.J."/>
            <person name="Waterhouse R.M."/>
            <person name="Wyder S."/>
            <person name="Zdobnov E.M."/>
            <person name="Zdobnov E.M."/>
            <person name="Wyder S."/>
            <person name="Kriventseva E.V."/>
            <person name="Kadowaki T."/>
            <person name="Bork P."/>
            <person name="Aranda M."/>
            <person name="Bao R."/>
            <person name="Beermann A."/>
            <person name="Berns N."/>
            <person name="Bolognesi R."/>
            <person name="Bonneton F."/>
            <person name="Bopp D."/>
            <person name="Brown S.J."/>
            <person name="Bucher G."/>
            <person name="Butts T."/>
            <person name="Chaumot A."/>
            <person name="Denell R.E."/>
            <person name="Ferrier D.E."/>
            <person name="Friedrich M."/>
            <person name="Gordon C.M."/>
            <person name="Jindra M."/>
            <person name="Klingler M."/>
            <person name="Lan Q."/>
            <person name="Lattorff H.M."/>
            <person name="Laudet V."/>
            <person name="von Levetsow C."/>
            <person name="Liu Z."/>
            <person name="Lutz R."/>
            <person name="Lynch J.A."/>
            <person name="da Fonseca R.N."/>
            <person name="Posnien N."/>
            <person name="Reuter R."/>
            <person name="Roth S."/>
            <person name="Savard J."/>
            <person name="Schinko J.B."/>
            <person name="Schmitt C."/>
            <person name="Schoppmeier M."/>
            <person name="Schroder R."/>
            <person name="Shippy T.D."/>
            <person name="Simonnet F."/>
            <person name="Marques-Souza H."/>
            <person name="Tautz D."/>
            <person name="Tomoyasu Y."/>
            <person name="Trauner J."/>
            <person name="Van der Zee M."/>
            <person name="Vervoort M."/>
            <person name="Wittkopp N."/>
            <person name="Wimmer E.A."/>
            <person name="Yang X."/>
            <person name="Jones A.K."/>
            <person name="Sattelle D.B."/>
            <person name="Ebert P.R."/>
            <person name="Nelson D."/>
            <person name="Scott J.G."/>
            <person name="Beeman R.W."/>
            <person name="Muthukrishnan S."/>
            <person name="Kramer K.J."/>
            <person name="Arakane Y."/>
            <person name="Beeman R.W."/>
            <person name="Zhu Q."/>
            <person name="Hogenkamp D."/>
            <person name="Dixit R."/>
            <person name="Oppert B."/>
            <person name="Jiang H."/>
            <person name="Zou Z."/>
            <person name="Marshall J."/>
            <person name="Elpidina E."/>
            <person name="Vinokurov K."/>
            <person name="Oppert C."/>
            <person name="Zou Z."/>
            <person name="Evans J."/>
            <person name="Lu Z."/>
            <person name="Zhao P."/>
            <person name="Sumathipala N."/>
            <person name="Altincicek B."/>
            <person name="Vilcinskas A."/>
            <person name="Williams M."/>
            <person name="Hultmark D."/>
            <person name="Hetru C."/>
            <person name="Jiang H."/>
            <person name="Grimmelikhuijzen C.J."/>
            <person name="Hauser F."/>
            <person name="Cazzamali G."/>
            <person name="Williamson M."/>
            <person name="Park Y."/>
            <person name="Li B."/>
            <person name="Tanaka Y."/>
            <person name="Predel R."/>
            <person name="Neupert S."/>
            <person name="Schachtner J."/>
            <person name="Verleyen P."/>
            <person name="Raible F."/>
            <person name="Bork P."/>
            <person name="Friedrich M."/>
            <person name="Walden K.K."/>
            <person name="Robertson H.M."/>
            <person name="Angeli S."/>
            <person name="Foret S."/>
            <person name="Bucher G."/>
            <person name="Schuetz S."/>
            <person name="Maleszka R."/>
            <person name="Wimmer E.A."/>
            <person name="Beeman R.W."/>
            <person name="Lorenzen M."/>
            <person name="Tomoyasu Y."/>
            <person name="Miller S.C."/>
            <person name="Grossmann D."/>
            <person name="Bucher G."/>
        </authorList>
    </citation>
    <scope>NUCLEOTIDE SEQUENCE [LARGE SCALE GENOMIC DNA]</scope>
    <source>
        <strain evidence="26 27">Georgia GA2</strain>
    </source>
</reference>
<evidence type="ECO:0000256" key="15">
    <source>
        <dbReference type="ARBA" id="ARBA00022990"/>
    </source>
</evidence>
<evidence type="ECO:0000256" key="11">
    <source>
        <dbReference type="ARBA" id="ARBA00022679"/>
    </source>
</evidence>
<sequence length="1350" mass="157307">MEMEEEDTEKVKSFTVKATDVPPEFFITRDIAKRYFRRFGKVKLVTFRPKRNTLLIEYSNEDGMLNALAVAGEYNGHMFNVIRDTETIVKRKKVIKNPDPDWTDDPEVKAELDAMGGFAPRTYDLRPEAMAVDVPETLVTKTKRQRWKGASPKPLKKKGGFSPEQSDLINLVRQQAVTIEDKYRILDARDKLIRIKIKKNLELTKSGATVGTCPDMCPEKERLMRETQHQVALYEQEEGGKAMDPRLAVKQYSRSSADQEAPLPQELRPVSVLQMTMGYLMHRIMGLCDTPDVNLAEWYHFLWDRTRGIRKDITQQELCCQGAVELVEQCARFHIFCSARLVAEDPSVFDQKINTENLTKCLQTLKYMYHDLALKGEDCTNEAEFRAYIILLNLNDGNFMWEVQQLKKHIQQSQQVRFALEVYSSLDKQNYVKFFKLINSTTFLNACILMRYFIQVRLSAIKTLLKSYSPRISQTSLPVSYLTKILAFESQDSTIEFFETYGLFTNIERTRISLDRTNFGAPEFPYVLDRAINLVESKRIFSVGRIVCGRELPPKLYENHQPQNSFDQSGFLVFDFEMDEIDSGKKQEIKMEEKIIEKIERVVETPPPQIFTPVTTVQSSQNQTIFSQNKSSSVGIFAQKTNEKSIFGGKNIFGNVGNTTKSIFGGEITQLASPVAILPEVPKVTPDEIEQKRIKEEEEEAKRKKDQELERIRKEEDEKRRLKLLEDQEKKRRLDEARKFEEMKRQMEEEAQRKQERRKNIEIKATVSNILDEILDTVEEKIKRETLAKIGRKIRDRKLHHVMTKWREYARRKRKRKALDFDPLWFNQSIAEEACELRTENQNLVLCNKRYKRGRVSDFVPKTDDVGPIDLSELTYKLLSRKHWDVEMKFRNELFWKVIVSLPNDLSQVEKVLDKCIGWQHGVLIQQSKSVPTVTYCIEKQKGLAVNTRNDTNGFIFIANCFDDDLWRRIVENFKNFGVFVKIPVVLILQNYDEAKPSLKTLIREGIISDYLILVDKFTVRNLVNLIEEALIFLSTRVEKTPPLQMDTLQSFLTKFLVTDLWKRCNSFSKWNSSYKNCLKNPNTVIYLHNEALDRIKSIVLDEECREYPKFPTSFRDVLRSNIPDSLPCDYKYFPSFWDSDRYLAHLRSVLETLKLPNFLEPWPPCNQLNLELAVSKYCAQVVMEPQKLFYKVMSVLLRFDFKDIANVVWCDIIELVVLEKLSQTDFSLYGTGFVNKSVYNQLIVVYDVGKLDYLKSDWFYVNNPIIKQKIVEFLQHEEDTSKTEIDVIDLDIDAIFAKITQPQKQNVAKIKSELKTCKKLLTDLEESVVIHKSILQKSGNILKSIIEEK</sequence>
<evidence type="ECO:0000256" key="9">
    <source>
        <dbReference type="ARBA" id="ARBA00022490"/>
    </source>
</evidence>
<gene>
    <name evidence="26" type="primary">AUGUSTUS-3.0.2_08518</name>
    <name evidence="26" type="ORF">TcasGA2_TC008518</name>
</gene>
<evidence type="ECO:0000256" key="8">
    <source>
        <dbReference type="ARBA" id="ARBA00022481"/>
    </source>
</evidence>
<dbReference type="GO" id="GO:0015031">
    <property type="term" value="P:protein transport"/>
    <property type="evidence" value="ECO:0007669"/>
    <property type="project" value="UniProtKB-KW"/>
</dbReference>
<protein>
    <recommendedName>
        <fullName evidence="23">Germinal-center associated nuclear protein</fullName>
        <ecNumber evidence="5">2.3.1.48</ecNumber>
    </recommendedName>
</protein>
<keyword evidence="14" id="KW-0653">Protein transport</keyword>
<evidence type="ECO:0000256" key="4">
    <source>
        <dbReference type="ARBA" id="ARBA00004642"/>
    </source>
</evidence>
<evidence type="ECO:0000256" key="3">
    <source>
        <dbReference type="ARBA" id="ARBA00004567"/>
    </source>
</evidence>
<dbReference type="KEGG" id="tca:657257"/>
<accession>D2A2U1</accession>
<evidence type="ECO:0000313" key="27">
    <source>
        <dbReference type="Proteomes" id="UP000007266"/>
    </source>
</evidence>
<dbReference type="GO" id="GO:0070390">
    <property type="term" value="C:transcription export complex 2"/>
    <property type="evidence" value="ECO:0000318"/>
    <property type="project" value="GO_Central"/>
</dbReference>
<dbReference type="GO" id="GO:0005634">
    <property type="term" value="C:nucleus"/>
    <property type="evidence" value="ECO:0000318"/>
    <property type="project" value="GO_Central"/>
</dbReference>
<evidence type="ECO:0000256" key="22">
    <source>
        <dbReference type="ARBA" id="ARBA00055631"/>
    </source>
</evidence>
<dbReference type="Pfam" id="PF03399">
    <property type="entry name" value="SAC3_GANP"/>
    <property type="match status" value="1"/>
</dbReference>
<dbReference type="eggNOG" id="KOG1860">
    <property type="taxonomic scope" value="Eukaryota"/>
</dbReference>
<organism evidence="26 27">
    <name type="scientific">Tribolium castaneum</name>
    <name type="common">Red flour beetle</name>
    <dbReference type="NCBI Taxonomy" id="7070"/>
    <lineage>
        <taxon>Eukaryota</taxon>
        <taxon>Metazoa</taxon>
        <taxon>Ecdysozoa</taxon>
        <taxon>Arthropoda</taxon>
        <taxon>Hexapoda</taxon>
        <taxon>Insecta</taxon>
        <taxon>Pterygota</taxon>
        <taxon>Neoptera</taxon>
        <taxon>Endopterygota</taxon>
        <taxon>Coleoptera</taxon>
        <taxon>Polyphaga</taxon>
        <taxon>Cucujiformia</taxon>
        <taxon>Tenebrionidae</taxon>
        <taxon>Tenebrionidae incertae sedis</taxon>
        <taxon>Tribolium</taxon>
    </lineage>
</organism>
<dbReference type="InParanoid" id="D2A2U1"/>
<keyword evidence="15" id="KW-0007">Acetylation</keyword>
<dbReference type="PhylomeDB" id="D2A2U1"/>
<evidence type="ECO:0000256" key="18">
    <source>
        <dbReference type="ARBA" id="ARBA00023132"/>
    </source>
</evidence>
<dbReference type="GO" id="GO:0006406">
    <property type="term" value="P:mRNA export from nucleus"/>
    <property type="evidence" value="ECO:0000318"/>
    <property type="project" value="GO_Central"/>
</dbReference>
<proteinExistence type="inferred from homology"/>
<keyword evidence="19" id="KW-0539">Nucleus</keyword>
<dbReference type="HOGENOM" id="CLU_003138_0_0_1"/>
<evidence type="ECO:0000256" key="14">
    <source>
        <dbReference type="ARBA" id="ARBA00022927"/>
    </source>
</evidence>
<evidence type="ECO:0000256" key="16">
    <source>
        <dbReference type="ARBA" id="ARBA00023010"/>
    </source>
</evidence>
<comment type="subcellular location">
    <subcellularLocation>
        <location evidence="1">Chromosome</location>
    </subcellularLocation>
    <subcellularLocation>
        <location evidence="2">Cytoplasm</location>
    </subcellularLocation>
    <subcellularLocation>
        <location evidence="3">Nucleus</location>
        <location evidence="3">Nuclear pore complex</location>
    </subcellularLocation>
    <subcellularLocation>
        <location evidence="4">Nucleus</location>
        <location evidence="4">Nucleoplasm</location>
    </subcellularLocation>
</comment>
<evidence type="ECO:0000256" key="20">
    <source>
        <dbReference type="ARBA" id="ARBA00023315"/>
    </source>
</evidence>
<keyword evidence="7" id="KW-0158">Chromosome</keyword>
<keyword evidence="12" id="KW-0509">mRNA transport</keyword>
<evidence type="ECO:0000256" key="23">
    <source>
        <dbReference type="ARBA" id="ARBA00069544"/>
    </source>
</evidence>
<feature type="coiled-coil region" evidence="24">
    <location>
        <begin position="687"/>
        <end position="764"/>
    </location>
</feature>
<keyword evidence="27" id="KW-1185">Reference proteome</keyword>
<keyword evidence="11" id="KW-0808">Transferase</keyword>
<evidence type="ECO:0000256" key="12">
    <source>
        <dbReference type="ARBA" id="ARBA00022816"/>
    </source>
</evidence>
<reference evidence="26 27" key="2">
    <citation type="journal article" date="2010" name="Nucleic Acids Res.">
        <title>BeetleBase in 2010: revisions to provide comprehensive genomic information for Tribolium castaneum.</title>
        <authorList>
            <person name="Kim H.S."/>
            <person name="Murphy T."/>
            <person name="Xia J."/>
            <person name="Caragea D."/>
            <person name="Park Y."/>
            <person name="Beeman R.W."/>
            <person name="Lorenzen M.D."/>
            <person name="Butcher S."/>
            <person name="Manak J.R."/>
            <person name="Brown S.J."/>
        </authorList>
    </citation>
    <scope>GENOME REANNOTATION</scope>
    <source>
        <strain evidence="26 27">Georgia GA2</strain>
    </source>
</reference>
<evidence type="ECO:0000256" key="1">
    <source>
        <dbReference type="ARBA" id="ARBA00004286"/>
    </source>
</evidence>
<evidence type="ECO:0000256" key="5">
    <source>
        <dbReference type="ARBA" id="ARBA00013184"/>
    </source>
</evidence>
<evidence type="ECO:0000256" key="21">
    <source>
        <dbReference type="ARBA" id="ARBA00038443"/>
    </source>
</evidence>
<keyword evidence="10" id="KW-0597">Phosphoprotein</keyword>
<evidence type="ECO:0000256" key="2">
    <source>
        <dbReference type="ARBA" id="ARBA00004496"/>
    </source>
</evidence>
<feature type="domain" description="SAC3/GANP/THP3 conserved" evidence="25">
    <location>
        <begin position="216"/>
        <end position="503"/>
    </location>
</feature>
<evidence type="ECO:0000256" key="19">
    <source>
        <dbReference type="ARBA" id="ARBA00023242"/>
    </source>
</evidence>
<dbReference type="FunFam" id="1.25.40.990:FF:000003">
    <property type="entry name" value="germinal-center associated nuclear protein isoform X2"/>
    <property type="match status" value="1"/>
</dbReference>
<dbReference type="GO" id="GO:0061733">
    <property type="term" value="F:protein-lysine-acetyltransferase activity"/>
    <property type="evidence" value="ECO:0007669"/>
    <property type="project" value="UniProtKB-EC"/>
</dbReference>
<keyword evidence="8" id="KW-0488">Methylation</keyword>
<dbReference type="STRING" id="7070.D2A2U1"/>
<dbReference type="GO" id="GO:0005654">
    <property type="term" value="C:nucleoplasm"/>
    <property type="evidence" value="ECO:0007669"/>
    <property type="project" value="UniProtKB-SubCell"/>
</dbReference>
<keyword evidence="17 24" id="KW-0175">Coiled coil</keyword>
<dbReference type="GO" id="GO:0005643">
    <property type="term" value="C:nuclear pore"/>
    <property type="evidence" value="ECO:0007669"/>
    <property type="project" value="UniProtKB-SubCell"/>
</dbReference>
<evidence type="ECO:0000259" key="25">
    <source>
        <dbReference type="Pfam" id="PF03399"/>
    </source>
</evidence>
<evidence type="ECO:0000256" key="13">
    <source>
        <dbReference type="ARBA" id="ARBA00022859"/>
    </source>
</evidence>
<dbReference type="OrthoDB" id="21502at2759"/>
<evidence type="ECO:0000256" key="7">
    <source>
        <dbReference type="ARBA" id="ARBA00022454"/>
    </source>
</evidence>
<dbReference type="EMBL" id="KQ971339">
    <property type="protein sequence ID" value="EFA02781.1"/>
    <property type="molecule type" value="Genomic_DNA"/>
</dbReference>
<dbReference type="GO" id="GO:0002376">
    <property type="term" value="P:immune system process"/>
    <property type="evidence" value="ECO:0007669"/>
    <property type="project" value="UniProtKB-KW"/>
</dbReference>
<dbReference type="PANTHER" id="PTHR12436">
    <property type="entry name" value="80 KDA MCM3-ASSOCIATED PROTEIN"/>
    <property type="match status" value="1"/>
</dbReference>
<evidence type="ECO:0000313" key="26">
    <source>
        <dbReference type="EMBL" id="EFA02781.1"/>
    </source>
</evidence>
<evidence type="ECO:0000256" key="10">
    <source>
        <dbReference type="ARBA" id="ARBA00022553"/>
    </source>
</evidence>
<dbReference type="Proteomes" id="UP000007266">
    <property type="component" value="Linkage group 4"/>
</dbReference>
<keyword evidence="20" id="KW-0012">Acyltransferase</keyword>
<dbReference type="EC" id="2.3.1.48" evidence="5"/>
<name>D2A2U1_TRICA</name>
<dbReference type="PANTHER" id="PTHR12436:SF3">
    <property type="entry name" value="GERMINAL-CENTER ASSOCIATED NUCLEAR PROTEIN"/>
    <property type="match status" value="1"/>
</dbReference>
<comment type="similarity">
    <text evidence="21">Belongs to the SAC3 family.</text>
</comment>
<dbReference type="GO" id="GO:0005737">
    <property type="term" value="C:cytoplasm"/>
    <property type="evidence" value="ECO:0000318"/>
    <property type="project" value="GO_Central"/>
</dbReference>
<dbReference type="InterPro" id="IPR045107">
    <property type="entry name" value="SAC3/GANP/THP3"/>
</dbReference>
<evidence type="ECO:0000256" key="6">
    <source>
        <dbReference type="ARBA" id="ARBA00022448"/>
    </source>
</evidence>
<evidence type="ECO:0000256" key="24">
    <source>
        <dbReference type="SAM" id="Coils"/>
    </source>
</evidence>